<keyword evidence="2" id="KW-0472">Membrane</keyword>
<gene>
    <name evidence="3" type="ORF">FP66_01180</name>
</gene>
<proteinExistence type="predicted"/>
<dbReference type="NCBIfam" id="NF041109">
    <property type="entry name" value="VF_TspB_C_term"/>
    <property type="match status" value="1"/>
</dbReference>
<feature type="region of interest" description="Disordered" evidence="1">
    <location>
        <begin position="160"/>
        <end position="194"/>
    </location>
</feature>
<dbReference type="EMBL" id="JOKD01000010">
    <property type="protein sequence ID" value="KGE78927.1"/>
    <property type="molecule type" value="Genomic_DNA"/>
</dbReference>
<dbReference type="Proteomes" id="UP000029721">
    <property type="component" value="Unassembled WGS sequence"/>
</dbReference>
<keyword evidence="2" id="KW-0812">Transmembrane</keyword>
<feature type="compositionally biased region" description="Basic and acidic residues" evidence="1">
    <location>
        <begin position="277"/>
        <end position="287"/>
    </location>
</feature>
<feature type="transmembrane region" description="Helical" evidence="2">
    <location>
        <begin position="345"/>
        <end position="366"/>
    </location>
</feature>
<accession>A0ABR4WW18</accession>
<feature type="region of interest" description="Disordered" evidence="1">
    <location>
        <begin position="250"/>
        <end position="298"/>
    </location>
</feature>
<evidence type="ECO:0000256" key="2">
    <source>
        <dbReference type="SAM" id="Phobius"/>
    </source>
</evidence>
<evidence type="ECO:0000313" key="4">
    <source>
        <dbReference type="Proteomes" id="UP000029721"/>
    </source>
</evidence>
<name>A0ABR4WW18_9GAMM</name>
<sequence>MSSIAAAGRQGDDILARVAANTKPANVHSRIYWTQKVPVAAATLRRGALAALGRGVMHPGLQAAILAAGFILSENNEILVPDDSADGASQLVDDYPASDYPGSFRHYDTGGYSYYPSAYAASQAAVERACRPLTSCGFYKIIGRSDSQFWVRVKGKTSTGGTGYRDQKVEYAPSRSPNMPDVSPEGGHRPAEDEDYPALDEHIAPSLLDELVNSQDDIPEWQEAISVLPGPESAVVPTQSQNIAPEIATAVGRRGENIRAQSRGDNPPYSDAGTDGHSAEDQNREDWEQPIPPFPDVDPEWQVETIDSLPSYSIGLGGGSCPGATQIPVPFGGSITLDWQPACNLAGMLRGAVIGVCMILSLYIVLRGN</sequence>
<keyword evidence="2" id="KW-1133">Transmembrane helix</keyword>
<comment type="caution">
    <text evidence="3">The sequence shown here is derived from an EMBL/GenBank/DDBJ whole genome shotgun (WGS) entry which is preliminary data.</text>
</comment>
<evidence type="ECO:0000313" key="3">
    <source>
        <dbReference type="EMBL" id="KGE78927.1"/>
    </source>
</evidence>
<keyword evidence="4" id="KW-1185">Reference proteome</keyword>
<evidence type="ECO:0000256" key="1">
    <source>
        <dbReference type="SAM" id="MobiDB-lite"/>
    </source>
</evidence>
<reference evidence="3 4" key="1">
    <citation type="submission" date="2014-06" db="EMBL/GenBank/DDBJ databases">
        <title>Draft genome sequence of an extremely salt tolerant bacteria Halomonas salina/CIFRI 1.</title>
        <authorList>
            <person name="Behera B.D."/>
            <person name="Meena D.K."/>
            <person name="Das P."/>
            <person name="Maharana J."/>
            <person name="Paria P."/>
            <person name="Sharma A.P."/>
            <person name="Shamsudheen K.V."/>
            <person name="Rijit J."/>
            <person name="Dixit V."/>
            <person name="Verma A."/>
            <person name="Scaria V."/>
            <person name="Sivasubbu S."/>
        </authorList>
    </citation>
    <scope>NUCLEOTIDE SEQUENCE [LARGE SCALE GENOMIC DNA]</scope>
    <source>
        <strain evidence="3 4">CIFRI 1</strain>
    </source>
</reference>
<organism evidence="3 4">
    <name type="scientific">Halomonas salina</name>
    <dbReference type="NCBI Taxonomy" id="42565"/>
    <lineage>
        <taxon>Bacteria</taxon>
        <taxon>Pseudomonadati</taxon>
        <taxon>Pseudomonadota</taxon>
        <taxon>Gammaproteobacteria</taxon>
        <taxon>Oceanospirillales</taxon>
        <taxon>Halomonadaceae</taxon>
        <taxon>Halomonas</taxon>
    </lineage>
</organism>
<protein>
    <submittedName>
        <fullName evidence="3">Uncharacterized protein</fullName>
    </submittedName>
</protein>